<dbReference type="PANTHER" id="PTHR44196">
    <property type="entry name" value="DEHYDROGENASE/REDUCTASE SDR FAMILY MEMBER 7B"/>
    <property type="match status" value="1"/>
</dbReference>
<keyword evidence="2" id="KW-0560">Oxidoreductase</keyword>
<dbReference type="STRING" id="1128970.SAMN04487935_0900"/>
<dbReference type="AlphaFoldDB" id="A0A1G8TCR3"/>
<dbReference type="SMART" id="SM00822">
    <property type="entry name" value="PKS_KR"/>
    <property type="match status" value="1"/>
</dbReference>
<dbReference type="CDD" id="cd05233">
    <property type="entry name" value="SDR_c"/>
    <property type="match status" value="1"/>
</dbReference>
<dbReference type="Pfam" id="PF00106">
    <property type="entry name" value="adh_short"/>
    <property type="match status" value="1"/>
</dbReference>
<dbReference type="NCBIfam" id="NF005806">
    <property type="entry name" value="PRK07666.1"/>
    <property type="match status" value="1"/>
</dbReference>
<gene>
    <name evidence="5" type="ORF">SAMN04487935_0900</name>
</gene>
<evidence type="ECO:0000256" key="3">
    <source>
        <dbReference type="RuleBase" id="RU000363"/>
    </source>
</evidence>
<dbReference type="GO" id="GO:0016020">
    <property type="term" value="C:membrane"/>
    <property type="evidence" value="ECO:0007669"/>
    <property type="project" value="TreeGrafter"/>
</dbReference>
<accession>A0A1G8TCR3</accession>
<keyword evidence="6" id="KW-1185">Reference proteome</keyword>
<dbReference type="PANTHER" id="PTHR44196:SF1">
    <property type="entry name" value="DEHYDROGENASE_REDUCTASE SDR FAMILY MEMBER 7B"/>
    <property type="match status" value="1"/>
</dbReference>
<dbReference type="PROSITE" id="PS00061">
    <property type="entry name" value="ADH_SHORT"/>
    <property type="match status" value="1"/>
</dbReference>
<sequence length="238" mass="25425">MENLQGKKALITGGGRGLGKAAALALAAEGVDIAITGRNEDVLLQTIQELQAFGVKAIHAVFDVSDFEAVKTGIANIKAAFGHIDILINNAGIGKFGNFLDLEPETFKQILDVNVLGLYYVTHQILPDMIERKSGDIINVASSAGLRGNPGTSAYTASKFAVVGLSEALMMEVRKHNIRVSTLTPSTIATDMAKDLKLTDGNPESVLQPEDFAELIVAQLKLNRRALLKNASLWSTNP</sequence>
<dbReference type="GO" id="GO:0016491">
    <property type="term" value="F:oxidoreductase activity"/>
    <property type="evidence" value="ECO:0007669"/>
    <property type="project" value="UniProtKB-KW"/>
</dbReference>
<reference evidence="5 6" key="1">
    <citation type="submission" date="2016-10" db="EMBL/GenBank/DDBJ databases">
        <authorList>
            <person name="de Groot N.N."/>
        </authorList>
    </citation>
    <scope>NUCLEOTIDE SEQUENCE [LARGE SCALE GENOMIC DNA]</scope>
    <source>
        <strain evidence="5 6">CGMCC 1.10076</strain>
    </source>
</reference>
<name>A0A1G8TCR3_9FLAO</name>
<evidence type="ECO:0000259" key="4">
    <source>
        <dbReference type="SMART" id="SM00822"/>
    </source>
</evidence>
<dbReference type="InterPro" id="IPR036291">
    <property type="entry name" value="NAD(P)-bd_dom_sf"/>
</dbReference>
<proteinExistence type="inferred from homology"/>
<dbReference type="OrthoDB" id="9775296at2"/>
<dbReference type="InterPro" id="IPR002347">
    <property type="entry name" value="SDR_fam"/>
</dbReference>
<evidence type="ECO:0000313" key="5">
    <source>
        <dbReference type="EMBL" id="SDJ38705.1"/>
    </source>
</evidence>
<dbReference type="EMBL" id="FNEZ01000001">
    <property type="protein sequence ID" value="SDJ38705.1"/>
    <property type="molecule type" value="Genomic_DNA"/>
</dbReference>
<protein>
    <submittedName>
        <fullName evidence="5">3-oxoacyl-[acyl-carrier protein] reductase</fullName>
    </submittedName>
</protein>
<dbReference type="PRINTS" id="PR00081">
    <property type="entry name" value="GDHRDH"/>
</dbReference>
<dbReference type="Gene3D" id="3.40.50.720">
    <property type="entry name" value="NAD(P)-binding Rossmann-like Domain"/>
    <property type="match status" value="1"/>
</dbReference>
<dbReference type="FunFam" id="3.40.50.720:FF:000084">
    <property type="entry name" value="Short-chain dehydrogenase reductase"/>
    <property type="match status" value="1"/>
</dbReference>
<evidence type="ECO:0000256" key="1">
    <source>
        <dbReference type="ARBA" id="ARBA00006484"/>
    </source>
</evidence>
<comment type="similarity">
    <text evidence="1 3">Belongs to the short-chain dehydrogenases/reductases (SDR) family.</text>
</comment>
<dbReference type="PRINTS" id="PR00080">
    <property type="entry name" value="SDRFAMILY"/>
</dbReference>
<dbReference type="Proteomes" id="UP000199580">
    <property type="component" value="Unassembled WGS sequence"/>
</dbReference>
<dbReference type="InterPro" id="IPR020904">
    <property type="entry name" value="Sc_DH/Rdtase_CS"/>
</dbReference>
<feature type="domain" description="Ketoreductase" evidence="4">
    <location>
        <begin position="7"/>
        <end position="191"/>
    </location>
</feature>
<dbReference type="InterPro" id="IPR057326">
    <property type="entry name" value="KR_dom"/>
</dbReference>
<evidence type="ECO:0000256" key="2">
    <source>
        <dbReference type="ARBA" id="ARBA00023002"/>
    </source>
</evidence>
<dbReference type="SUPFAM" id="SSF51735">
    <property type="entry name" value="NAD(P)-binding Rossmann-fold domains"/>
    <property type="match status" value="1"/>
</dbReference>
<dbReference type="RefSeq" id="WP_091392159.1">
    <property type="nucleotide sequence ID" value="NZ_BKAI01000002.1"/>
</dbReference>
<dbReference type="PIRSF" id="PIRSF000126">
    <property type="entry name" value="11-beta-HSD1"/>
    <property type="match status" value="1"/>
</dbReference>
<evidence type="ECO:0000313" key="6">
    <source>
        <dbReference type="Proteomes" id="UP000199580"/>
    </source>
</evidence>
<organism evidence="5 6">
    <name type="scientific">Flavobacterium noncentrifugens</name>
    <dbReference type="NCBI Taxonomy" id="1128970"/>
    <lineage>
        <taxon>Bacteria</taxon>
        <taxon>Pseudomonadati</taxon>
        <taxon>Bacteroidota</taxon>
        <taxon>Flavobacteriia</taxon>
        <taxon>Flavobacteriales</taxon>
        <taxon>Flavobacteriaceae</taxon>
        <taxon>Flavobacterium</taxon>
    </lineage>
</organism>